<feature type="region of interest" description="Disordered" evidence="8">
    <location>
        <begin position="1"/>
        <end position="44"/>
    </location>
</feature>
<keyword evidence="9" id="KW-1133">Transmembrane helix</keyword>
<name>A0A017T679_9BACT</name>
<dbReference type="GO" id="GO:1990281">
    <property type="term" value="C:efflux pump complex"/>
    <property type="evidence" value="ECO:0007669"/>
    <property type="project" value="TreeGrafter"/>
</dbReference>
<evidence type="ECO:0000313" key="14">
    <source>
        <dbReference type="EMBL" id="EYF04729.1"/>
    </source>
</evidence>
<dbReference type="Gene3D" id="2.40.30.170">
    <property type="match status" value="1"/>
</dbReference>
<keyword evidence="6 9" id="KW-0472">Membrane</keyword>
<feature type="domain" description="Multidrug resistance protein MdtA-like barrel-sandwich hybrid" evidence="11">
    <location>
        <begin position="115"/>
        <end position="255"/>
    </location>
</feature>
<dbReference type="Pfam" id="PF25944">
    <property type="entry name" value="Beta-barrel_RND"/>
    <property type="match status" value="1"/>
</dbReference>
<evidence type="ECO:0000256" key="4">
    <source>
        <dbReference type="ARBA" id="ARBA00022475"/>
    </source>
</evidence>
<comment type="similarity">
    <text evidence="2">Belongs to the membrane fusion protein (MFP) (TC 8.A.1) family.</text>
</comment>
<dbReference type="InterPro" id="IPR006143">
    <property type="entry name" value="RND_pump_MFP"/>
</dbReference>
<evidence type="ECO:0000256" key="6">
    <source>
        <dbReference type="ARBA" id="ARBA00023136"/>
    </source>
</evidence>
<feature type="domain" description="Multidrug resistance protein MdtA-like beta-barrel" evidence="12">
    <location>
        <begin position="260"/>
        <end position="342"/>
    </location>
</feature>
<dbReference type="PANTHER" id="PTHR30469">
    <property type="entry name" value="MULTIDRUG RESISTANCE PROTEIN MDTA"/>
    <property type="match status" value="1"/>
</dbReference>
<evidence type="ECO:0000259" key="12">
    <source>
        <dbReference type="Pfam" id="PF25944"/>
    </source>
</evidence>
<feature type="domain" description="Multidrug resistance protein MdtA-like alpha-helical hairpin" evidence="10">
    <location>
        <begin position="155"/>
        <end position="224"/>
    </location>
</feature>
<dbReference type="InterPro" id="IPR058625">
    <property type="entry name" value="MdtA-like_BSH"/>
</dbReference>
<dbReference type="AlphaFoldDB" id="A0A017T679"/>
<dbReference type="EMBL" id="ASRX01000030">
    <property type="protein sequence ID" value="EYF04729.1"/>
    <property type="molecule type" value="Genomic_DNA"/>
</dbReference>
<evidence type="ECO:0000256" key="3">
    <source>
        <dbReference type="ARBA" id="ARBA00022448"/>
    </source>
</evidence>
<feature type="coiled-coil region" evidence="7">
    <location>
        <begin position="155"/>
        <end position="210"/>
    </location>
</feature>
<keyword evidence="15" id="KW-1185">Reference proteome</keyword>
<dbReference type="eggNOG" id="COG0845">
    <property type="taxonomic scope" value="Bacteria"/>
</dbReference>
<evidence type="ECO:0000259" key="11">
    <source>
        <dbReference type="Pfam" id="PF25917"/>
    </source>
</evidence>
<dbReference type="InterPro" id="IPR058627">
    <property type="entry name" value="MdtA-like_C"/>
</dbReference>
<dbReference type="NCBIfam" id="TIGR01730">
    <property type="entry name" value="RND_mfp"/>
    <property type="match status" value="1"/>
</dbReference>
<keyword evidence="5" id="KW-0997">Cell inner membrane</keyword>
<keyword evidence="7" id="KW-0175">Coiled coil</keyword>
<dbReference type="InterPro" id="IPR058626">
    <property type="entry name" value="MdtA-like_b-barrel"/>
</dbReference>
<proteinExistence type="inferred from homology"/>
<gene>
    <name evidence="14" type="ORF">CAP_4205</name>
</gene>
<dbReference type="GO" id="GO:0015562">
    <property type="term" value="F:efflux transmembrane transporter activity"/>
    <property type="evidence" value="ECO:0007669"/>
    <property type="project" value="TreeGrafter"/>
</dbReference>
<comment type="caution">
    <text evidence="14">The sequence shown here is derived from an EMBL/GenBank/DDBJ whole genome shotgun (WGS) entry which is preliminary data.</text>
</comment>
<protein>
    <submittedName>
        <fullName evidence="14">Uncharacterized protein</fullName>
    </submittedName>
</protein>
<dbReference type="Gene3D" id="2.40.420.20">
    <property type="match status" value="1"/>
</dbReference>
<keyword evidence="4" id="KW-1003">Cell membrane</keyword>
<dbReference type="Pfam" id="PF25967">
    <property type="entry name" value="RND-MFP_C"/>
    <property type="match status" value="1"/>
</dbReference>
<dbReference type="PANTHER" id="PTHR30469:SF36">
    <property type="entry name" value="BLL3903 PROTEIN"/>
    <property type="match status" value="1"/>
</dbReference>
<accession>A0A017T679</accession>
<dbReference type="Proteomes" id="UP000019678">
    <property type="component" value="Unassembled WGS sequence"/>
</dbReference>
<evidence type="ECO:0000256" key="1">
    <source>
        <dbReference type="ARBA" id="ARBA00004236"/>
    </source>
</evidence>
<evidence type="ECO:0000259" key="13">
    <source>
        <dbReference type="Pfam" id="PF25967"/>
    </source>
</evidence>
<keyword evidence="3" id="KW-0813">Transport</keyword>
<dbReference type="Gene3D" id="1.10.287.470">
    <property type="entry name" value="Helix hairpin bin"/>
    <property type="match status" value="1"/>
</dbReference>
<evidence type="ECO:0000256" key="5">
    <source>
        <dbReference type="ARBA" id="ARBA00022519"/>
    </source>
</evidence>
<keyword evidence="9" id="KW-0812">Transmembrane</keyword>
<dbReference type="Pfam" id="PF25917">
    <property type="entry name" value="BSH_RND"/>
    <property type="match status" value="1"/>
</dbReference>
<dbReference type="Pfam" id="PF25876">
    <property type="entry name" value="HH_MFP_RND"/>
    <property type="match status" value="1"/>
</dbReference>
<feature type="domain" description="Multidrug resistance protein MdtA-like C-terminal permuted SH3" evidence="13">
    <location>
        <begin position="346"/>
        <end position="405"/>
    </location>
</feature>
<dbReference type="STRING" id="1192034.CAP_4205"/>
<evidence type="ECO:0000256" key="2">
    <source>
        <dbReference type="ARBA" id="ARBA00009477"/>
    </source>
</evidence>
<dbReference type="Gene3D" id="2.40.50.100">
    <property type="match status" value="1"/>
</dbReference>
<evidence type="ECO:0000256" key="9">
    <source>
        <dbReference type="SAM" id="Phobius"/>
    </source>
</evidence>
<comment type="subcellular location">
    <subcellularLocation>
        <location evidence="1">Cell membrane</location>
    </subcellularLocation>
</comment>
<evidence type="ECO:0000259" key="10">
    <source>
        <dbReference type="Pfam" id="PF25876"/>
    </source>
</evidence>
<evidence type="ECO:0000256" key="7">
    <source>
        <dbReference type="SAM" id="Coils"/>
    </source>
</evidence>
<feature type="region of interest" description="Disordered" evidence="8">
    <location>
        <begin position="418"/>
        <end position="442"/>
    </location>
</feature>
<sequence>MHRRCTEVAGHGLLMPRTQPSSGRDVRPGTSAGERGTAGEGVARAVPRRASHWASLWTLGAGAMLGVTMAVAAVGCSSKEPPPAPPPVPVRVATAEKATVPLQLTAIGTVEPTATVMLQPRVSAQITKVLFNEGQDVKEGDPLFQLDKRPFEVALAEAMAQLKQNQVQLANARTEAERYRKMEQEGVGSKEQAQQKLAAADTLVATVQANQATVAARRLDLTFTTIKAPIDGRTGAVLAHEGNLVSANTTNLVVINRVKPIYVTFMLPEDDLAEVRRFMGQGELAVTATMTEAPEVVEHGTLTFVDNTVDRATGTVRVKGTFANPDVRLWPGKFVEAAVTLTSQKDVIVVPRAAVQAGQDGDHVFVIDVQQKAQLRNVKKGSRVAGDKVVVTEGVAEGDKVVTDGHLRLIPDAKVSIVEGPPPKDKDKEPGAGTGVLTRGSL</sequence>
<reference evidence="14 15" key="1">
    <citation type="submission" date="2013-05" db="EMBL/GenBank/DDBJ databases">
        <title>Genome assembly of Chondromyces apiculatus DSM 436.</title>
        <authorList>
            <person name="Sharma G."/>
            <person name="Khatri I."/>
            <person name="Kaur C."/>
            <person name="Mayilraj S."/>
            <person name="Subramanian S."/>
        </authorList>
    </citation>
    <scope>NUCLEOTIDE SEQUENCE [LARGE SCALE GENOMIC DNA]</scope>
    <source>
        <strain evidence="14 15">DSM 436</strain>
    </source>
</reference>
<dbReference type="SUPFAM" id="SSF111369">
    <property type="entry name" value="HlyD-like secretion proteins"/>
    <property type="match status" value="1"/>
</dbReference>
<feature type="transmembrane region" description="Helical" evidence="9">
    <location>
        <begin position="54"/>
        <end position="75"/>
    </location>
</feature>
<organism evidence="14 15">
    <name type="scientific">Chondromyces apiculatus DSM 436</name>
    <dbReference type="NCBI Taxonomy" id="1192034"/>
    <lineage>
        <taxon>Bacteria</taxon>
        <taxon>Pseudomonadati</taxon>
        <taxon>Myxococcota</taxon>
        <taxon>Polyangia</taxon>
        <taxon>Polyangiales</taxon>
        <taxon>Polyangiaceae</taxon>
        <taxon>Chondromyces</taxon>
    </lineage>
</organism>
<dbReference type="OrthoDB" id="9772050at2"/>
<evidence type="ECO:0000313" key="15">
    <source>
        <dbReference type="Proteomes" id="UP000019678"/>
    </source>
</evidence>
<dbReference type="InterPro" id="IPR058624">
    <property type="entry name" value="MdtA-like_HH"/>
</dbReference>
<evidence type="ECO:0000256" key="8">
    <source>
        <dbReference type="SAM" id="MobiDB-lite"/>
    </source>
</evidence>